<dbReference type="PROSITE" id="PS50082">
    <property type="entry name" value="WD_REPEATS_2"/>
    <property type="match status" value="14"/>
</dbReference>
<organism evidence="5 6">
    <name type="scientific">Rhizoctonia solani</name>
    <dbReference type="NCBI Taxonomy" id="456999"/>
    <lineage>
        <taxon>Eukaryota</taxon>
        <taxon>Fungi</taxon>
        <taxon>Dikarya</taxon>
        <taxon>Basidiomycota</taxon>
        <taxon>Agaricomycotina</taxon>
        <taxon>Agaricomycetes</taxon>
        <taxon>Cantharellales</taxon>
        <taxon>Ceratobasidiaceae</taxon>
        <taxon>Rhizoctonia</taxon>
    </lineage>
</organism>
<dbReference type="Proteomes" id="UP000044841">
    <property type="component" value="Unassembled WGS sequence"/>
</dbReference>
<dbReference type="PRINTS" id="PR00320">
    <property type="entry name" value="GPROTEINBRPT"/>
</dbReference>
<feature type="repeat" description="WD" evidence="3">
    <location>
        <begin position="992"/>
        <end position="1033"/>
    </location>
</feature>
<dbReference type="InterPro" id="IPR020472">
    <property type="entry name" value="WD40_PAC1"/>
</dbReference>
<keyword evidence="2" id="KW-0677">Repeat</keyword>
<reference evidence="5 6" key="1">
    <citation type="submission" date="2015-07" db="EMBL/GenBank/DDBJ databases">
        <authorList>
            <person name="Noorani M."/>
        </authorList>
    </citation>
    <scope>NUCLEOTIDE SEQUENCE [LARGE SCALE GENOMIC DNA]</scope>
    <source>
        <strain evidence="5">BBA 69670</strain>
    </source>
</reference>
<feature type="repeat" description="WD" evidence="3">
    <location>
        <begin position="1473"/>
        <end position="1507"/>
    </location>
</feature>
<dbReference type="Gene3D" id="3.40.50.300">
    <property type="entry name" value="P-loop containing nucleotide triphosphate hydrolases"/>
    <property type="match status" value="1"/>
</dbReference>
<feature type="repeat" description="WD" evidence="3">
    <location>
        <begin position="1430"/>
        <end position="1471"/>
    </location>
</feature>
<feature type="repeat" description="WD" evidence="3">
    <location>
        <begin position="906"/>
        <end position="947"/>
    </location>
</feature>
<dbReference type="EMBL" id="CYGV01001449">
    <property type="protein sequence ID" value="CUA74489.1"/>
    <property type="molecule type" value="Genomic_DNA"/>
</dbReference>
<evidence type="ECO:0000256" key="2">
    <source>
        <dbReference type="ARBA" id="ARBA00022737"/>
    </source>
</evidence>
<keyword evidence="6" id="KW-1185">Reference proteome</keyword>
<feature type="repeat" description="WD" evidence="3">
    <location>
        <begin position="1035"/>
        <end position="1076"/>
    </location>
</feature>
<dbReference type="SUPFAM" id="SSF50978">
    <property type="entry name" value="WD40 repeat-like"/>
    <property type="match status" value="2"/>
</dbReference>
<feature type="repeat" description="WD" evidence="3">
    <location>
        <begin position="1218"/>
        <end position="1259"/>
    </location>
</feature>
<dbReference type="PANTHER" id="PTHR19848:SF8">
    <property type="entry name" value="F-BOX AND WD REPEAT DOMAIN CONTAINING 7"/>
    <property type="match status" value="1"/>
</dbReference>
<dbReference type="InterPro" id="IPR015943">
    <property type="entry name" value="WD40/YVTN_repeat-like_dom_sf"/>
</dbReference>
<proteinExistence type="predicted"/>
<dbReference type="PROSITE" id="PS50294">
    <property type="entry name" value="WD_REPEATS_REGION"/>
    <property type="match status" value="14"/>
</dbReference>
<evidence type="ECO:0000256" key="1">
    <source>
        <dbReference type="ARBA" id="ARBA00022574"/>
    </source>
</evidence>
<feature type="repeat" description="WD" evidence="3">
    <location>
        <begin position="1388"/>
        <end position="1429"/>
    </location>
</feature>
<dbReference type="InterPro" id="IPR019775">
    <property type="entry name" value="WD40_repeat_CS"/>
</dbReference>
<feature type="domain" description="Nephrocystin 3-like N-terminal" evidence="4">
    <location>
        <begin position="354"/>
        <end position="520"/>
    </location>
</feature>
<dbReference type="InterPro" id="IPR027417">
    <property type="entry name" value="P-loop_NTPase"/>
</dbReference>
<feature type="repeat" description="WD" evidence="3">
    <location>
        <begin position="949"/>
        <end position="982"/>
    </location>
</feature>
<feature type="repeat" description="WD" evidence="3">
    <location>
        <begin position="1345"/>
        <end position="1386"/>
    </location>
</feature>
<name>A0A0K6G828_9AGAM</name>
<dbReference type="InterPro" id="IPR056884">
    <property type="entry name" value="NPHP3-like_N"/>
</dbReference>
<feature type="repeat" description="WD" evidence="3">
    <location>
        <begin position="1082"/>
        <end position="1123"/>
    </location>
</feature>
<feature type="repeat" description="WD" evidence="3">
    <location>
        <begin position="1302"/>
        <end position="1343"/>
    </location>
</feature>
<accession>A0A0K6G828</accession>
<gene>
    <name evidence="5" type="ORF">RSOLAG22IIIB_11246</name>
</gene>
<dbReference type="SUPFAM" id="SSF52540">
    <property type="entry name" value="P-loop containing nucleoside triphosphate hydrolases"/>
    <property type="match status" value="1"/>
</dbReference>
<dbReference type="CDD" id="cd00200">
    <property type="entry name" value="WD40"/>
    <property type="match status" value="2"/>
</dbReference>
<dbReference type="Gene3D" id="2.130.10.10">
    <property type="entry name" value="YVTN repeat-like/Quinoprotein amine dehydrogenase"/>
    <property type="match status" value="6"/>
</dbReference>
<dbReference type="Pfam" id="PF00400">
    <property type="entry name" value="WD40"/>
    <property type="match status" value="14"/>
</dbReference>
<protein>
    <submittedName>
        <fullName evidence="5">Putative WD repeat-containing protein alr3466 [Nostoc sp, PCC 7120]</fullName>
    </submittedName>
</protein>
<evidence type="ECO:0000313" key="6">
    <source>
        <dbReference type="Proteomes" id="UP000044841"/>
    </source>
</evidence>
<evidence type="ECO:0000259" key="4">
    <source>
        <dbReference type="Pfam" id="PF24883"/>
    </source>
</evidence>
<feature type="repeat" description="WD" evidence="3">
    <location>
        <begin position="1126"/>
        <end position="1158"/>
    </location>
</feature>
<feature type="repeat" description="WD" evidence="3">
    <location>
        <begin position="1167"/>
        <end position="1202"/>
    </location>
</feature>
<sequence>MSTEPPSSPTNHEWFRHWITDVQVTPGSTQPGCKFSARVFANEELVCSLPANDGPGPPEWSGLLLCNVTPSSTLSVGLCIIVKDKRRYLNYPPFVISDVDEETGEATLALPKAAWIVTIKFLTPEMAEQQFSDEVKKLDAIEGLYNSHHPDATAKYLFKHALKFASLVAEAPTGSIAKTSFIVYMKTWELLDQQAHLNDTIQAILGGMTCIGEIVDIASQALSSLPEAISRSKESISGILVLLEDVSVYIFNQLAINASAPILVGEEGPNHVYDVEAYLARLKDLQEAFNASLSPAGAAPVDPTQENNQFHDTMPNGAQTDGAARTIDTYDILRLLRPMDPSGYDPHNACMDGTREALLTKIIKWTQTRESKEGLMWISGQAGMGKTLLATSLCQRLDAIQVLAGSFFCQRGDPDSSNPLWLINNLVHAMAMRLPAYAQEVANAIRSNHYLCNAHLDLRYDGLIKKPLERLRLLPTRMIHVIVIDALDECGDCDSREQLLDKLYELSQLVPWLKIIIAARPTSDIQAFIGGKYSGKSIIQLQGFDASADIRAYIESQVTDLAEKEHWPSESINELCNMSHGVFLWAALAIKYIKKSAFPALPRLQKVLKNQKSPVTDHLDALYTTALMKTIDDDDEITDAHLRCIGAILAVSERESLAAPDLQHILLASGRIDQSTFEQTIVNLSPLIAMSERCIRFCHPSFKSFVTDASRSGKFYVQLDKYEAELAGCCLQIMQRDLRFNICELETSHQLNSEVPDLKHRIDTHIRPALRYACTQWVDHFIASPDQGLVEAIKQFMEGPQLMYWIEALSLLGHINLAIAGLSQLIASELTKFDRWYLIVRWAKDLRRFLTSFYDPITTSTPHLYVSALAFAPRTSLTATRMRSYFPGTIAIAKGGHLHWHACIKILMHAQSVQTLSISPDGGKVLTGYPDGSLSIWDMKTGECVGKSPVSHRGVVTCVVFSPNGQLAASSSQDGTVRVWNVMDGAYESCVLFGHSDAVHCVAFSPDNSILASASSDRTIRLWDPNASRPIHGPYLGHSNRVTSVAFSPDGSKLVSGSWDKSIRVWSVDVGDSRLSDTPLVITGHSDSVTCVVFSPDGSKIASGSMDKTIQLWDTSSVESKRHISSAKHLDTVASIAFSPDGKCIVSCSLDGKIQLWDAATLVYSAPFGHCAPVNVIGFSPDGRHVVSGSTDMTTRVWEINTYPKPIPTIEPITTKTLVGHSAYVLSVAITPNGTRIVSGSSDKTVQIWDAQTGAPVGDPLTGHSSKVYSVAVSPDGGRLVSVSEDKSMKLWDIATRTNISSYQHSSPICCAVFSPDDTKIAFGSSDKKVYLWNVKGWQMIKDGLQGHSGNVIFLAFSPDGTYLASASADKTVVLWDVESHSRSGSPFSGHTDVVRSVAFSPCGTRMVSGSSDHTARVWDIQTGNTILTLTRHSSLVSAVAFSPDGSCIASGSWDDTLRLWNAKTGQPIGQQFNGHSNDVRSVVFSPDGNYLISGADDQTIRVWDISKRYPAVEPETQPSDAFRWPASPYDLTPHPNHPGWVTHDQQSLVFWLPAHYERFDMFLEPNQRNPCLPVCLNYSKFVHGNEWTKIACDSIQSSSK</sequence>
<feature type="repeat" description="WD" evidence="3">
    <location>
        <begin position="1261"/>
        <end position="1302"/>
    </location>
</feature>
<dbReference type="PANTHER" id="PTHR19848">
    <property type="entry name" value="WD40 REPEAT PROTEIN"/>
    <property type="match status" value="1"/>
</dbReference>
<dbReference type="PROSITE" id="PS00678">
    <property type="entry name" value="WD_REPEATS_1"/>
    <property type="match status" value="10"/>
</dbReference>
<evidence type="ECO:0000256" key="3">
    <source>
        <dbReference type="PROSITE-ProRule" id="PRU00221"/>
    </source>
</evidence>
<evidence type="ECO:0000313" key="5">
    <source>
        <dbReference type="EMBL" id="CUA74489.1"/>
    </source>
</evidence>
<dbReference type="Pfam" id="PF24883">
    <property type="entry name" value="NPHP3_N"/>
    <property type="match status" value="1"/>
</dbReference>
<dbReference type="InterPro" id="IPR036322">
    <property type="entry name" value="WD40_repeat_dom_sf"/>
</dbReference>
<dbReference type="InterPro" id="IPR001680">
    <property type="entry name" value="WD40_rpt"/>
</dbReference>
<keyword evidence="1 3" id="KW-0853">WD repeat</keyword>
<dbReference type="SMART" id="SM00320">
    <property type="entry name" value="WD40"/>
    <property type="match status" value="14"/>
</dbReference>